<protein>
    <submittedName>
        <fullName evidence="2">Uncharacterized protein</fullName>
    </submittedName>
</protein>
<dbReference type="AlphaFoldDB" id="A0A655AMK8"/>
<dbReference type="EMBL" id="CNFT01001843">
    <property type="protein sequence ID" value="CKT68542.1"/>
    <property type="molecule type" value="Genomic_DNA"/>
</dbReference>
<accession>A0A655AMK8</accession>
<proteinExistence type="predicted"/>
<evidence type="ECO:0000313" key="2">
    <source>
        <dbReference type="EMBL" id="CKT68542.1"/>
    </source>
</evidence>
<feature type="compositionally biased region" description="Basic and acidic residues" evidence="1">
    <location>
        <begin position="1"/>
        <end position="14"/>
    </location>
</feature>
<reference evidence="2 3" key="1">
    <citation type="submission" date="2015-03" db="EMBL/GenBank/DDBJ databases">
        <authorList>
            <consortium name="Pathogen Informatics"/>
        </authorList>
    </citation>
    <scope>NUCLEOTIDE SEQUENCE [LARGE SCALE GENOMIC DNA]</scope>
    <source>
        <strain evidence="2 3">Bir 185</strain>
    </source>
</reference>
<evidence type="ECO:0000313" key="3">
    <source>
        <dbReference type="Proteomes" id="UP000050164"/>
    </source>
</evidence>
<dbReference type="Proteomes" id="UP000050164">
    <property type="component" value="Unassembled WGS sequence"/>
</dbReference>
<name>A0A655AMK8_MYCTX</name>
<feature type="region of interest" description="Disordered" evidence="1">
    <location>
        <begin position="1"/>
        <end position="21"/>
    </location>
</feature>
<sequence>MLGKLADDDCDRRAGRQLGQPDQVGVVGARFRAHAKFHQARDRVAERGRGRVVEHLDQPSLDVLAHHVLPPACLGVNFFPRQPDDIDEEPFGEAVLAHHGDGQRAALFGELQVAIASHPK</sequence>
<gene>
    <name evidence="2" type="ORF">ERS027659_04726</name>
</gene>
<evidence type="ECO:0000256" key="1">
    <source>
        <dbReference type="SAM" id="MobiDB-lite"/>
    </source>
</evidence>
<organism evidence="2 3">
    <name type="scientific">Mycobacterium tuberculosis</name>
    <dbReference type="NCBI Taxonomy" id="1773"/>
    <lineage>
        <taxon>Bacteria</taxon>
        <taxon>Bacillati</taxon>
        <taxon>Actinomycetota</taxon>
        <taxon>Actinomycetes</taxon>
        <taxon>Mycobacteriales</taxon>
        <taxon>Mycobacteriaceae</taxon>
        <taxon>Mycobacterium</taxon>
        <taxon>Mycobacterium tuberculosis complex</taxon>
    </lineage>
</organism>